<name>A0A565C415_9BRAS</name>
<gene>
    <name evidence="1" type="ORF">ANE_LOCUS18838</name>
</gene>
<dbReference type="EMBL" id="CABITT030000006">
    <property type="protein sequence ID" value="VVB08394.1"/>
    <property type="molecule type" value="Genomic_DNA"/>
</dbReference>
<dbReference type="OrthoDB" id="1106951at2759"/>
<evidence type="ECO:0000313" key="1">
    <source>
        <dbReference type="EMBL" id="VVB08394.1"/>
    </source>
</evidence>
<dbReference type="Proteomes" id="UP000489600">
    <property type="component" value="Unassembled WGS sequence"/>
</dbReference>
<comment type="caution">
    <text evidence="1">The sequence shown here is derived from an EMBL/GenBank/DDBJ whole genome shotgun (WGS) entry which is preliminary data.</text>
</comment>
<organism evidence="1 2">
    <name type="scientific">Arabis nemorensis</name>
    <dbReference type="NCBI Taxonomy" id="586526"/>
    <lineage>
        <taxon>Eukaryota</taxon>
        <taxon>Viridiplantae</taxon>
        <taxon>Streptophyta</taxon>
        <taxon>Embryophyta</taxon>
        <taxon>Tracheophyta</taxon>
        <taxon>Spermatophyta</taxon>
        <taxon>Magnoliopsida</taxon>
        <taxon>eudicotyledons</taxon>
        <taxon>Gunneridae</taxon>
        <taxon>Pentapetalae</taxon>
        <taxon>rosids</taxon>
        <taxon>malvids</taxon>
        <taxon>Brassicales</taxon>
        <taxon>Brassicaceae</taxon>
        <taxon>Arabideae</taxon>
        <taxon>Arabis</taxon>
    </lineage>
</organism>
<evidence type="ECO:0000313" key="2">
    <source>
        <dbReference type="Proteomes" id="UP000489600"/>
    </source>
</evidence>
<protein>
    <submittedName>
        <fullName evidence="1">Uncharacterized protein</fullName>
    </submittedName>
</protein>
<dbReference type="AlphaFoldDB" id="A0A565C415"/>
<proteinExistence type="predicted"/>
<keyword evidence="2" id="KW-1185">Reference proteome</keyword>
<accession>A0A565C415</accession>
<sequence length="90" mass="10195">MDELQAEQLIENLVQSDACYGGDYDRNFPPSDNNSDHKLKELSERLDRMGKVLMANQKEVHFVGEIDSFPGSYQEESAEVSDFLADVKPL</sequence>
<reference evidence="1" key="1">
    <citation type="submission" date="2019-07" db="EMBL/GenBank/DDBJ databases">
        <authorList>
            <person name="Dittberner H."/>
        </authorList>
    </citation>
    <scope>NUCLEOTIDE SEQUENCE [LARGE SCALE GENOMIC DNA]</scope>
</reference>